<dbReference type="InterPro" id="IPR040025">
    <property type="entry name" value="Znf622/Rei1/Reh1"/>
</dbReference>
<feature type="region of interest" description="Disordered" evidence="9">
    <location>
        <begin position="155"/>
        <end position="185"/>
    </location>
</feature>
<dbReference type="Gene3D" id="3.30.160.60">
    <property type="entry name" value="Classic Zinc Finger"/>
    <property type="match status" value="1"/>
</dbReference>
<feature type="domain" description="C2H2-type" evidence="10">
    <location>
        <begin position="73"/>
        <end position="95"/>
    </location>
</feature>
<proteinExistence type="inferred from homology"/>
<keyword evidence="3" id="KW-0690">Ribosome biogenesis</keyword>
<evidence type="ECO:0000313" key="11">
    <source>
        <dbReference type="EMBL" id="EZF51581.1"/>
    </source>
</evidence>
<dbReference type="SUPFAM" id="SSF57667">
    <property type="entry name" value="beta-beta-alpha zinc fingers"/>
    <property type="match status" value="2"/>
</dbReference>
<accession>A0A022VZQ8</accession>
<dbReference type="AlphaFoldDB" id="A0A022VZQ8"/>
<dbReference type="Pfam" id="PF12756">
    <property type="entry name" value="zf-C2H2_2"/>
    <property type="match status" value="1"/>
</dbReference>
<dbReference type="GO" id="GO:0042273">
    <property type="term" value="P:ribosomal large subunit biogenesis"/>
    <property type="evidence" value="ECO:0007669"/>
    <property type="project" value="UniProtKB-ARBA"/>
</dbReference>
<evidence type="ECO:0000256" key="1">
    <source>
        <dbReference type="ARBA" id="ARBA00004496"/>
    </source>
</evidence>
<evidence type="ECO:0000259" key="10">
    <source>
        <dbReference type="PROSITE" id="PS00028"/>
    </source>
</evidence>
<evidence type="ECO:0000256" key="2">
    <source>
        <dbReference type="ARBA" id="ARBA00022490"/>
    </source>
</evidence>
<dbReference type="GO" id="GO:0005737">
    <property type="term" value="C:cytoplasm"/>
    <property type="evidence" value="ECO:0007669"/>
    <property type="project" value="UniProtKB-SubCell"/>
</dbReference>
<dbReference type="SMART" id="SM00451">
    <property type="entry name" value="ZnF_U1"/>
    <property type="match status" value="2"/>
</dbReference>
<keyword evidence="6" id="KW-0863">Zinc-finger</keyword>
<dbReference type="OrthoDB" id="19329at2759"/>
<feature type="compositionally biased region" description="Basic and acidic residues" evidence="9">
    <location>
        <begin position="460"/>
        <end position="479"/>
    </location>
</feature>
<keyword evidence="2" id="KW-0963">Cytoplasm</keyword>
<keyword evidence="5" id="KW-0677">Repeat</keyword>
<evidence type="ECO:0000256" key="6">
    <source>
        <dbReference type="ARBA" id="ARBA00022771"/>
    </source>
</evidence>
<feature type="compositionally biased region" description="Basic and acidic residues" evidence="9">
    <location>
        <begin position="170"/>
        <end position="185"/>
    </location>
</feature>
<dbReference type="EMBL" id="KK207865">
    <property type="protein sequence ID" value="EZF51581.1"/>
    <property type="molecule type" value="Genomic_DNA"/>
</dbReference>
<dbReference type="InterPro" id="IPR013087">
    <property type="entry name" value="Znf_C2H2_type"/>
</dbReference>
<feature type="region of interest" description="Disordered" evidence="9">
    <location>
        <begin position="90"/>
        <end position="140"/>
    </location>
</feature>
<dbReference type="Proteomes" id="UP000023758">
    <property type="component" value="Unassembled WGS sequence"/>
</dbReference>
<dbReference type="PANTHER" id="PTHR13182">
    <property type="entry name" value="ZINC FINGER PROTEIN 622"/>
    <property type="match status" value="1"/>
</dbReference>
<feature type="domain" description="C2H2-type" evidence="10">
    <location>
        <begin position="8"/>
        <end position="30"/>
    </location>
</feature>
<dbReference type="InterPro" id="IPR003604">
    <property type="entry name" value="Matrin/U1-like-C_Znf_C2H2"/>
</dbReference>
<comment type="subcellular location">
    <subcellularLocation>
        <location evidence="1">Cytoplasm</location>
    </subcellularLocation>
</comment>
<feature type="compositionally biased region" description="Basic and acidic residues" evidence="9">
    <location>
        <begin position="98"/>
        <end position="111"/>
    </location>
</feature>
<feature type="region of interest" description="Disordered" evidence="9">
    <location>
        <begin position="295"/>
        <end position="371"/>
    </location>
</feature>
<dbReference type="GO" id="GO:0030687">
    <property type="term" value="C:preribosome, large subunit precursor"/>
    <property type="evidence" value="ECO:0007669"/>
    <property type="project" value="TreeGrafter"/>
</dbReference>
<dbReference type="SMART" id="SM00355">
    <property type="entry name" value="ZnF_C2H2"/>
    <property type="match status" value="4"/>
</dbReference>
<keyword evidence="7" id="KW-0862">Zinc</keyword>
<feature type="compositionally biased region" description="Basic and acidic residues" evidence="9">
    <location>
        <begin position="352"/>
        <end position="366"/>
    </location>
</feature>
<organism evidence="11">
    <name type="scientific">Trichophyton rubrum CBS 288.86</name>
    <dbReference type="NCBI Taxonomy" id="1215330"/>
    <lineage>
        <taxon>Eukaryota</taxon>
        <taxon>Fungi</taxon>
        <taxon>Dikarya</taxon>
        <taxon>Ascomycota</taxon>
        <taxon>Pezizomycotina</taxon>
        <taxon>Eurotiomycetes</taxon>
        <taxon>Eurotiomycetidae</taxon>
        <taxon>Onygenales</taxon>
        <taxon>Arthrodermataceae</taxon>
        <taxon>Trichophyton</taxon>
    </lineage>
</organism>
<evidence type="ECO:0000256" key="8">
    <source>
        <dbReference type="ARBA" id="ARBA00034126"/>
    </source>
</evidence>
<dbReference type="Pfam" id="PF12874">
    <property type="entry name" value="zf-met"/>
    <property type="match status" value="1"/>
</dbReference>
<evidence type="ECO:0000256" key="9">
    <source>
        <dbReference type="SAM" id="MobiDB-lite"/>
    </source>
</evidence>
<evidence type="ECO:0000256" key="3">
    <source>
        <dbReference type="ARBA" id="ARBA00022517"/>
    </source>
</evidence>
<dbReference type="PANTHER" id="PTHR13182:SF8">
    <property type="entry name" value="CYTOPLASMIC 60S SUBUNIT BIOGENESIS FACTOR ZNF622"/>
    <property type="match status" value="1"/>
</dbReference>
<evidence type="ECO:0000256" key="4">
    <source>
        <dbReference type="ARBA" id="ARBA00022723"/>
    </source>
</evidence>
<gene>
    <name evidence="11" type="ORF">H103_05088</name>
</gene>
<protein>
    <recommendedName>
        <fullName evidence="10">C2H2-type domain-containing protein</fullName>
    </recommendedName>
</protein>
<evidence type="ECO:0000256" key="5">
    <source>
        <dbReference type="ARBA" id="ARBA00022737"/>
    </source>
</evidence>
<feature type="compositionally biased region" description="Acidic residues" evidence="9">
    <location>
        <begin position="295"/>
        <end position="317"/>
    </location>
</feature>
<reference evidence="11" key="1">
    <citation type="submission" date="2014-02" db="EMBL/GenBank/DDBJ databases">
        <title>The Genome Sequence of Trichophyton rubrum (morphotype fischeri) CBS 288.86.</title>
        <authorList>
            <consortium name="The Broad Institute Genomics Platform"/>
            <person name="Cuomo C.A."/>
            <person name="White T.C."/>
            <person name="Graser Y."/>
            <person name="Martinez-Rossi N."/>
            <person name="Heitman J."/>
            <person name="Young S.K."/>
            <person name="Zeng Q."/>
            <person name="Gargeya S."/>
            <person name="Abouelleil A."/>
            <person name="Alvarado L."/>
            <person name="Chapman S.B."/>
            <person name="Gainer-Dewar J."/>
            <person name="Goldberg J."/>
            <person name="Griggs A."/>
            <person name="Gujja S."/>
            <person name="Hansen M."/>
            <person name="Howarth C."/>
            <person name="Imamovic A."/>
            <person name="Larimer J."/>
            <person name="Martinez D."/>
            <person name="Murphy C."/>
            <person name="Pearson M.D."/>
            <person name="Persinoti G."/>
            <person name="Poon T."/>
            <person name="Priest M."/>
            <person name="Roberts A.D."/>
            <person name="Saif S."/>
            <person name="Shea T.D."/>
            <person name="Sykes S.N."/>
            <person name="Wortman J."/>
            <person name="Nusbaum C."/>
            <person name="Birren B."/>
        </authorList>
    </citation>
    <scope>NUCLEOTIDE SEQUENCE [LARGE SCALE GENOMIC DNA]</scope>
    <source>
        <strain evidence="11">CBS 288.86</strain>
    </source>
</reference>
<dbReference type="InterPro" id="IPR041661">
    <property type="entry name" value="ZN622/Rei1/Reh1_Znf-C2H2"/>
</dbReference>
<dbReference type="GO" id="GO:0008270">
    <property type="term" value="F:zinc ion binding"/>
    <property type="evidence" value="ECO:0007669"/>
    <property type="project" value="UniProtKB-KW"/>
</dbReference>
<evidence type="ECO:0000256" key="7">
    <source>
        <dbReference type="ARBA" id="ARBA00022833"/>
    </source>
</evidence>
<name>A0A022VZQ8_TRIRU</name>
<dbReference type="GO" id="GO:0003676">
    <property type="term" value="F:nucleic acid binding"/>
    <property type="evidence" value="ECO:0007669"/>
    <property type="project" value="InterPro"/>
</dbReference>
<keyword evidence="4" id="KW-0479">Metal-binding</keyword>
<dbReference type="PROSITE" id="PS00028">
    <property type="entry name" value="ZINC_FINGER_C2H2_1"/>
    <property type="match status" value="2"/>
</dbReference>
<sequence>METHPYTCNTCQVAFRSSEAQRGHMRSDWHRYNLKRRVATLPPISSEVFTDKVLNAQASNSAAAAKAIYEKSCAACQKTYYSENAFQNHLGSQKHRQREAMLRREGGKDETASVMSGTFSMGDPINERSEAGEGDVEPGEQEFSEIISGIKGTKIDAHDPLPIRPRRPSHTTETEPASAERIEKDGEKKELSLAQCFFCNYKSPNVKLNVLHMGKFHGMFIPEQEYLTDGEGLLEYLQTKIYKNSECLYCHKLKATPEAVQTHMRDKGHCMIAFETEDEQIEIGQFYDFTSTYSDDEEVEGEEGDEEGKETQDDGWETDTSVSSLDSAEIGAEPIDDRSHQYSKLSRHSHHSNTDPRKHRNIDGFHSHAHSHGHAAFVHDGELHLPTGRTAGHRSNAKYFRQNLHNYPTPEERLTRQRMIEEAGPNADEEDDEQANNANKNRALISRANGGLGMIGASESQKKEVRGAEVRERRRADRSRRQYEWKINKGANSQKHFRVCHLLNSMLACHTKIPCRITFSNDHLCYEYLIQFMLWVLRLY</sequence>
<feature type="region of interest" description="Disordered" evidence="9">
    <location>
        <begin position="452"/>
        <end position="479"/>
    </location>
</feature>
<dbReference type="InterPro" id="IPR036236">
    <property type="entry name" value="Znf_C2H2_sf"/>
</dbReference>
<comment type="similarity">
    <text evidence="8">Belongs to the REI1 family.</text>
</comment>